<dbReference type="Proteomes" id="UP000249248">
    <property type="component" value="Unassembled WGS sequence"/>
</dbReference>
<dbReference type="AlphaFoldDB" id="A0A2W1NPQ4"/>
<evidence type="ECO:0000256" key="3">
    <source>
        <dbReference type="ARBA" id="ARBA00023237"/>
    </source>
</evidence>
<dbReference type="PANTHER" id="PTHR30329:SF21">
    <property type="entry name" value="LIPOPROTEIN YIAD-RELATED"/>
    <property type="match status" value="1"/>
</dbReference>
<evidence type="ECO:0000256" key="2">
    <source>
        <dbReference type="ARBA" id="ARBA00023136"/>
    </source>
</evidence>
<dbReference type="InterPro" id="IPR050330">
    <property type="entry name" value="Bact_OuterMem_StrucFunc"/>
</dbReference>
<dbReference type="PRINTS" id="PR01021">
    <property type="entry name" value="OMPADOMAIN"/>
</dbReference>
<dbReference type="Gene3D" id="3.30.1330.60">
    <property type="entry name" value="OmpA-like domain"/>
    <property type="match status" value="2"/>
</dbReference>
<dbReference type="InterPro" id="IPR036737">
    <property type="entry name" value="OmpA-like_sf"/>
</dbReference>
<accession>A0A2W1NPQ4</accession>
<dbReference type="SUPFAM" id="SSF52799">
    <property type="entry name" value="(Phosphotyrosine protein) phosphatases II"/>
    <property type="match status" value="1"/>
</dbReference>
<evidence type="ECO:0000313" key="8">
    <source>
        <dbReference type="Proteomes" id="UP000249248"/>
    </source>
</evidence>
<evidence type="ECO:0000256" key="5">
    <source>
        <dbReference type="SAM" id="SignalP"/>
    </source>
</evidence>
<protein>
    <recommendedName>
        <fullName evidence="6">OmpA-like domain-containing protein</fullName>
    </recommendedName>
</protein>
<dbReference type="InterPro" id="IPR029021">
    <property type="entry name" value="Prot-tyrosine_phosphatase-like"/>
</dbReference>
<dbReference type="SUPFAM" id="SSF103088">
    <property type="entry name" value="OmpA-like"/>
    <property type="match status" value="2"/>
</dbReference>
<keyword evidence="2 4" id="KW-0472">Membrane</keyword>
<evidence type="ECO:0000313" key="7">
    <source>
        <dbReference type="EMBL" id="PZE16608.1"/>
    </source>
</evidence>
<keyword evidence="5" id="KW-0732">Signal</keyword>
<dbReference type="InterPro" id="IPR006665">
    <property type="entry name" value="OmpA-like"/>
</dbReference>
<evidence type="ECO:0000259" key="6">
    <source>
        <dbReference type="PROSITE" id="PS51123"/>
    </source>
</evidence>
<feature type="domain" description="OmpA-like" evidence="6">
    <location>
        <begin position="439"/>
        <end position="557"/>
    </location>
</feature>
<dbReference type="PROSITE" id="PS51123">
    <property type="entry name" value="OMPA_2"/>
    <property type="match status" value="2"/>
</dbReference>
<dbReference type="EMBL" id="QKSB01000007">
    <property type="protein sequence ID" value="PZE16608.1"/>
    <property type="molecule type" value="Genomic_DNA"/>
</dbReference>
<keyword evidence="3" id="KW-0998">Cell outer membrane</keyword>
<gene>
    <name evidence="7" type="ORF">DNU06_12195</name>
</gene>
<sequence>MKLTLKTALLIILFLPFFLHAQSDTLTDSTINYDAQNTIILTPDFYKKRYVESDLMYKITDNKGNGFDSLYGTRNMRPILHGVAYRGGANNYYHLTDKRNNHNPLPNDGMDNLCAEGFSAGVYLYQQNFETAPLADTCNCIDKDTNTFQYYQKDYFDDKHVRDMVEMVYQSATNDSVGPVYLHCWNGWHASGFISAVILKQFCGYSNFDAVNYWDLGTDGANTSPRYQTQRERIKAFQPYPEFTVSDSLKNCLCPPMPDNIDSTALHIEIEHLIVVPEAIPVGYQVVLYNVKFGPGKTSFSNIATNKDMKNLLMALDADPNLKIEIGGYTDNSGNAANNVALSTQRAKFVYDYLIKNGYSTERITYKGYGPINPIYSNRYKSTREGNRRIEVKILSKTQHSSSKLVDEKPVIEVIKETPETAYLSYFLKQQKATESMGQPKQSNFIIDSLQFASGSALLPESGIAIDYINELLLILKKNPVLKIKINGYTDASGIAEKNVLLSNERAKAVYDYMIAGGLNANRIHYAGHGSADPIAPNAYKWGRDINRRIEVELVND</sequence>
<dbReference type="GO" id="GO:0009279">
    <property type="term" value="C:cell outer membrane"/>
    <property type="evidence" value="ECO:0007669"/>
    <property type="project" value="UniProtKB-SubCell"/>
</dbReference>
<organism evidence="7 8">
    <name type="scientific">Putridiphycobacter roseus</name>
    <dbReference type="NCBI Taxonomy" id="2219161"/>
    <lineage>
        <taxon>Bacteria</taxon>
        <taxon>Pseudomonadati</taxon>
        <taxon>Bacteroidota</taxon>
        <taxon>Flavobacteriia</taxon>
        <taxon>Flavobacteriales</taxon>
        <taxon>Crocinitomicaceae</taxon>
        <taxon>Putridiphycobacter</taxon>
    </lineage>
</organism>
<comment type="subcellular location">
    <subcellularLocation>
        <location evidence="1">Cell outer membrane</location>
    </subcellularLocation>
</comment>
<name>A0A2W1NPQ4_9FLAO</name>
<evidence type="ECO:0000256" key="1">
    <source>
        <dbReference type="ARBA" id="ARBA00004442"/>
    </source>
</evidence>
<dbReference type="Gene3D" id="3.90.190.10">
    <property type="entry name" value="Protein tyrosine phosphatase superfamily"/>
    <property type="match status" value="1"/>
</dbReference>
<comment type="caution">
    <text evidence="7">The sequence shown here is derived from an EMBL/GenBank/DDBJ whole genome shotgun (WGS) entry which is preliminary data.</text>
</comment>
<dbReference type="InterPro" id="IPR006664">
    <property type="entry name" value="OMP_bac"/>
</dbReference>
<reference evidence="7 8" key="1">
    <citation type="submission" date="2018-06" db="EMBL/GenBank/DDBJ databases">
        <title>The draft genome sequence of Crocinitomix sp. SM1701.</title>
        <authorList>
            <person name="Zhang X."/>
        </authorList>
    </citation>
    <scope>NUCLEOTIDE SEQUENCE [LARGE SCALE GENOMIC DNA]</scope>
    <source>
        <strain evidence="7 8">SM1701</strain>
    </source>
</reference>
<feature type="signal peptide" evidence="5">
    <location>
        <begin position="1"/>
        <end position="21"/>
    </location>
</feature>
<dbReference type="OrthoDB" id="9782229at2"/>
<dbReference type="PANTHER" id="PTHR30329">
    <property type="entry name" value="STATOR ELEMENT OF FLAGELLAR MOTOR COMPLEX"/>
    <property type="match status" value="1"/>
</dbReference>
<dbReference type="CDD" id="cd07185">
    <property type="entry name" value="OmpA_C-like"/>
    <property type="match status" value="2"/>
</dbReference>
<evidence type="ECO:0000256" key="4">
    <source>
        <dbReference type="PROSITE-ProRule" id="PRU00473"/>
    </source>
</evidence>
<feature type="domain" description="OmpA-like" evidence="6">
    <location>
        <begin position="282"/>
        <end position="398"/>
    </location>
</feature>
<feature type="chain" id="PRO_5016065766" description="OmpA-like domain-containing protein" evidence="5">
    <location>
        <begin position="22"/>
        <end position="557"/>
    </location>
</feature>
<proteinExistence type="predicted"/>
<dbReference type="Pfam" id="PF00691">
    <property type="entry name" value="OmpA"/>
    <property type="match status" value="2"/>
</dbReference>
<keyword evidence="8" id="KW-1185">Reference proteome</keyword>
<dbReference type="RefSeq" id="WP_111063624.1">
    <property type="nucleotide sequence ID" value="NZ_JBHUCU010000017.1"/>
</dbReference>